<evidence type="ECO:0000256" key="2">
    <source>
        <dbReference type="SAM" id="SignalP"/>
    </source>
</evidence>
<evidence type="ECO:0000256" key="1">
    <source>
        <dbReference type="SAM" id="MobiDB-lite"/>
    </source>
</evidence>
<feature type="compositionally biased region" description="Polar residues" evidence="1">
    <location>
        <begin position="75"/>
        <end position="91"/>
    </location>
</feature>
<feature type="signal peptide" evidence="2">
    <location>
        <begin position="1"/>
        <end position="26"/>
    </location>
</feature>
<feature type="chain" id="PRO_5046084477" evidence="2">
    <location>
        <begin position="27"/>
        <end position="97"/>
    </location>
</feature>
<organism evidence="3 4">
    <name type="scientific">Lysobacter cavernae</name>
    <dbReference type="NCBI Taxonomy" id="1685901"/>
    <lineage>
        <taxon>Bacteria</taxon>
        <taxon>Pseudomonadati</taxon>
        <taxon>Pseudomonadota</taxon>
        <taxon>Gammaproteobacteria</taxon>
        <taxon>Lysobacterales</taxon>
        <taxon>Lysobacteraceae</taxon>
        <taxon>Lysobacter</taxon>
    </lineage>
</organism>
<protein>
    <submittedName>
        <fullName evidence="3">Uncharacterized protein</fullName>
    </submittedName>
</protein>
<proteinExistence type="predicted"/>
<keyword evidence="2" id="KW-0732">Signal</keyword>
<feature type="region of interest" description="Disordered" evidence="1">
    <location>
        <begin position="52"/>
        <end position="97"/>
    </location>
</feature>
<evidence type="ECO:0000313" key="3">
    <source>
        <dbReference type="EMBL" id="MFC3550293.1"/>
    </source>
</evidence>
<dbReference type="EMBL" id="JBHRXK010000002">
    <property type="protein sequence ID" value="MFC3550293.1"/>
    <property type="molecule type" value="Genomic_DNA"/>
</dbReference>
<sequence length="97" mass="10352">MKFAVHHWLATAALAAAVLGAGSAHAQRQVQCPKKTEVYKCETINGQSYCRCKPRPITAPPGNDIEPRLKGKPQHNVNLGGSATDQGNGNPEPTPRP</sequence>
<evidence type="ECO:0000313" key="4">
    <source>
        <dbReference type="Proteomes" id="UP001595740"/>
    </source>
</evidence>
<gene>
    <name evidence="3" type="ORF">ACFOLC_04620</name>
</gene>
<keyword evidence="4" id="KW-1185">Reference proteome</keyword>
<reference evidence="4" key="1">
    <citation type="journal article" date="2019" name="Int. J. Syst. Evol. Microbiol.">
        <title>The Global Catalogue of Microorganisms (GCM) 10K type strain sequencing project: providing services to taxonomists for standard genome sequencing and annotation.</title>
        <authorList>
            <consortium name="The Broad Institute Genomics Platform"/>
            <consortium name="The Broad Institute Genome Sequencing Center for Infectious Disease"/>
            <person name="Wu L."/>
            <person name="Ma J."/>
        </authorList>
    </citation>
    <scope>NUCLEOTIDE SEQUENCE [LARGE SCALE GENOMIC DNA]</scope>
    <source>
        <strain evidence="4">KCTC 42875</strain>
    </source>
</reference>
<name>A0ABV7RMC0_9GAMM</name>
<dbReference type="RefSeq" id="WP_386758060.1">
    <property type="nucleotide sequence ID" value="NZ_JBHRXK010000002.1"/>
</dbReference>
<comment type="caution">
    <text evidence="3">The sequence shown here is derived from an EMBL/GenBank/DDBJ whole genome shotgun (WGS) entry which is preliminary data.</text>
</comment>
<accession>A0ABV7RMC0</accession>
<dbReference type="Proteomes" id="UP001595740">
    <property type="component" value="Unassembled WGS sequence"/>
</dbReference>